<dbReference type="GO" id="GO:0006614">
    <property type="term" value="P:SRP-dependent cotranslational protein targeting to membrane"/>
    <property type="evidence" value="ECO:0007669"/>
    <property type="project" value="InterPro"/>
</dbReference>
<dbReference type="GO" id="GO:0005786">
    <property type="term" value="C:signal recognition particle, endoplasmic reticulum targeting"/>
    <property type="evidence" value="ECO:0007669"/>
    <property type="project" value="UniProtKB-KW"/>
</dbReference>
<comment type="subcellular location">
    <subcellularLocation>
        <location evidence="1">Cytoplasm</location>
    </subcellularLocation>
    <subcellularLocation>
        <location evidence="2">Nucleus</location>
        <location evidence="2">Nucleolus</location>
    </subcellularLocation>
</comment>
<keyword evidence="5" id="KW-0694">RNA-binding</keyword>
<evidence type="ECO:0000313" key="11">
    <source>
        <dbReference type="Proteomes" id="UP001139887"/>
    </source>
</evidence>
<accession>A0A9W8LY42</accession>
<dbReference type="GO" id="GO:0030942">
    <property type="term" value="F:endoplasmic reticulum signal peptide binding"/>
    <property type="evidence" value="ECO:0007669"/>
    <property type="project" value="InterPro"/>
</dbReference>
<evidence type="ECO:0000256" key="1">
    <source>
        <dbReference type="ARBA" id="ARBA00004496"/>
    </source>
</evidence>
<evidence type="ECO:0000256" key="9">
    <source>
        <dbReference type="ARBA" id="ARBA00029498"/>
    </source>
</evidence>
<comment type="caution">
    <text evidence="10">The sequence shown here is derived from an EMBL/GenBank/DDBJ whole genome shotgun (WGS) entry which is preliminary data.</text>
</comment>
<keyword evidence="4" id="KW-0963">Cytoplasm</keyword>
<keyword evidence="11" id="KW-1185">Reference proteome</keyword>
<feature type="non-terminal residue" evidence="10">
    <location>
        <position position="546"/>
    </location>
</feature>
<protein>
    <recommendedName>
        <fullName evidence="9">Signal recognition particle subunit SRP68</fullName>
    </recommendedName>
</protein>
<evidence type="ECO:0000256" key="3">
    <source>
        <dbReference type="ARBA" id="ARBA00009352"/>
    </source>
</evidence>
<dbReference type="GO" id="GO:0008312">
    <property type="term" value="F:7S RNA binding"/>
    <property type="evidence" value="ECO:0007669"/>
    <property type="project" value="InterPro"/>
</dbReference>
<dbReference type="Pfam" id="PF16969">
    <property type="entry name" value="SRP68"/>
    <property type="match status" value="1"/>
</dbReference>
<dbReference type="AlphaFoldDB" id="A0A9W8LY42"/>
<evidence type="ECO:0000313" key="10">
    <source>
        <dbReference type="EMBL" id="KAJ2843737.1"/>
    </source>
</evidence>
<reference evidence="10" key="1">
    <citation type="submission" date="2022-07" db="EMBL/GenBank/DDBJ databases">
        <title>Phylogenomic reconstructions and comparative analyses of Kickxellomycotina fungi.</title>
        <authorList>
            <person name="Reynolds N.K."/>
            <person name="Stajich J.E."/>
            <person name="Barry K."/>
            <person name="Grigoriev I.V."/>
            <person name="Crous P."/>
            <person name="Smith M.E."/>
        </authorList>
    </citation>
    <scope>NUCLEOTIDE SEQUENCE</scope>
    <source>
        <strain evidence="10">NRRL 1566</strain>
    </source>
</reference>
<evidence type="ECO:0000256" key="6">
    <source>
        <dbReference type="ARBA" id="ARBA00023135"/>
    </source>
</evidence>
<dbReference type="EMBL" id="JANBUW010001310">
    <property type="protein sequence ID" value="KAJ2843737.1"/>
    <property type="molecule type" value="Genomic_DNA"/>
</dbReference>
<sequence>RAWAYAMDLRELYSRTEEPRQRQHLVHRLKAASKAAHHLAELAPHFCETRTVLAAYAYWLQIQSQLRFEQQKWEAALNNAAMCRKIIDVLAQTGSSQQYALSHAILERLDPIVRLSAYQIRMPGAQQAQPASIAAQVSADHLQGTIPEYSKIEAALNTISSATNSSVSFANEMHWRGGTVTFASQDLSVAVEAAQCKLKAAISGNDSSFEATISAFRKVSKVARRCHNESAEAASKTHSVASDALVSAYNAVQLYATCALTVIAVSKFTAKAKDFAVASGTLPGSANAFPFAEQSWVVDKSHSAESSHLTQAVIYYDKARKQLATLQKSISQTQLPTAVAREIKMQHIVDEVAAATSYYTCLRNYYSALQHASPAHSKYKDALALLDTAVTQNASDAVAAIADLAKRKHTSTLSSAVDELWHQTLAVSGDNISAVVSASEQATLAVRGLCANSNKHKKAWIHNPGRQPVMTTNPLAATNTMVPSSPAQVPQLVDFEVGFEAVPVKPLFYDLAAPTIDFDMETISANTADKQASSKLGAIIGSLWGS</sequence>
<dbReference type="InterPro" id="IPR038253">
    <property type="entry name" value="SRP68_N_sf"/>
</dbReference>
<evidence type="ECO:0000256" key="7">
    <source>
        <dbReference type="ARBA" id="ARBA00023242"/>
    </source>
</evidence>
<proteinExistence type="inferred from homology"/>
<gene>
    <name evidence="10" type="primary">SRP68</name>
    <name evidence="10" type="ORF">IWW36_005447</name>
</gene>
<dbReference type="Proteomes" id="UP001139887">
    <property type="component" value="Unassembled WGS sequence"/>
</dbReference>
<dbReference type="OrthoDB" id="10255118at2759"/>
<dbReference type="Gene3D" id="1.10.3450.40">
    <property type="entry name" value="Signal recognition particle, SRP68 subunit, RNA-binding domain"/>
    <property type="match status" value="1"/>
</dbReference>
<comment type="similarity">
    <text evidence="3">Belongs to the SRP68 family.</text>
</comment>
<dbReference type="PANTHER" id="PTHR12860">
    <property type="entry name" value="SIGNAL RECOGNITION PARTICLE 68 KDA PROTEIN"/>
    <property type="match status" value="1"/>
</dbReference>
<keyword evidence="7" id="KW-0539">Nucleus</keyword>
<evidence type="ECO:0000256" key="8">
    <source>
        <dbReference type="ARBA" id="ARBA00023274"/>
    </source>
</evidence>
<name>A0A9W8LY42_9FUNG</name>
<dbReference type="InterPro" id="IPR026258">
    <property type="entry name" value="SRP68"/>
</dbReference>
<evidence type="ECO:0000256" key="4">
    <source>
        <dbReference type="ARBA" id="ARBA00022490"/>
    </source>
</evidence>
<dbReference type="PANTHER" id="PTHR12860:SF0">
    <property type="entry name" value="SIGNAL RECOGNITION PARTICLE SUBUNIT SRP68"/>
    <property type="match status" value="1"/>
</dbReference>
<feature type="non-terminal residue" evidence="10">
    <location>
        <position position="1"/>
    </location>
</feature>
<evidence type="ECO:0000256" key="5">
    <source>
        <dbReference type="ARBA" id="ARBA00022884"/>
    </source>
</evidence>
<organism evidence="10 11">
    <name type="scientific">Coemansia brasiliensis</name>
    <dbReference type="NCBI Taxonomy" id="2650707"/>
    <lineage>
        <taxon>Eukaryota</taxon>
        <taxon>Fungi</taxon>
        <taxon>Fungi incertae sedis</taxon>
        <taxon>Zoopagomycota</taxon>
        <taxon>Kickxellomycotina</taxon>
        <taxon>Kickxellomycetes</taxon>
        <taxon>Kickxellales</taxon>
        <taxon>Kickxellaceae</taxon>
        <taxon>Coemansia</taxon>
    </lineage>
</organism>
<dbReference type="GO" id="GO:0005047">
    <property type="term" value="F:signal recognition particle binding"/>
    <property type="evidence" value="ECO:0007669"/>
    <property type="project" value="InterPro"/>
</dbReference>
<keyword evidence="8" id="KW-0687">Ribonucleoprotein</keyword>
<evidence type="ECO:0000256" key="2">
    <source>
        <dbReference type="ARBA" id="ARBA00004604"/>
    </source>
</evidence>
<keyword evidence="6" id="KW-0733">Signal recognition particle</keyword>
<dbReference type="GO" id="GO:0005730">
    <property type="term" value="C:nucleolus"/>
    <property type="evidence" value="ECO:0007669"/>
    <property type="project" value="UniProtKB-SubCell"/>
</dbReference>